<keyword evidence="4 8" id="KW-1003">Cell membrane</keyword>
<dbReference type="PANTHER" id="PTHR30269:SF0">
    <property type="entry name" value="MEMBRANE TRANSPORTER PROTEIN YFCA-RELATED"/>
    <property type="match status" value="1"/>
</dbReference>
<comment type="caution">
    <text evidence="9">The sequence shown here is derived from an EMBL/GenBank/DDBJ whole genome shotgun (WGS) entry which is preliminary data.</text>
</comment>
<sequence>MLDISTLALAAVSGLAGGAMNGLAGGGSFATFPVLIALGLPANIANATSNAAVMPGAGASAWSFRKELAPVAGLSVASLATITFFAGLVGSTLLVLTPSDLFDAFVPWLLLFAFVVMLLGRRAADWLHARVAIGRPTLVVAQSLLGVYGGYFGGGVGMILTAVYGLLANMEPRRLFAIRTLMLFVANLAASMIFAAFGMIAWPLCLAMATGAVFGGWLGAWIGKRLSAGAVRTWTLLVTGATTMVFFVRAYA</sequence>
<keyword evidence="5 8" id="KW-0812">Transmembrane</keyword>
<evidence type="ECO:0000256" key="1">
    <source>
        <dbReference type="ARBA" id="ARBA00004651"/>
    </source>
</evidence>
<keyword evidence="6 8" id="KW-1133">Transmembrane helix</keyword>
<dbReference type="InterPro" id="IPR052017">
    <property type="entry name" value="TSUP"/>
</dbReference>
<dbReference type="EMBL" id="MDDS01000003">
    <property type="protein sequence ID" value="ODP39648.1"/>
    <property type="molecule type" value="Genomic_DNA"/>
</dbReference>
<evidence type="ECO:0000313" key="10">
    <source>
        <dbReference type="Proteomes" id="UP000094487"/>
    </source>
</evidence>
<proteinExistence type="inferred from homology"/>
<dbReference type="STRING" id="1888892.BFL28_08395"/>
<feature type="transmembrane region" description="Helical" evidence="8">
    <location>
        <begin position="176"/>
        <end position="194"/>
    </location>
</feature>
<feature type="transmembrane region" description="Helical" evidence="8">
    <location>
        <begin position="28"/>
        <end position="47"/>
    </location>
</feature>
<evidence type="ECO:0000256" key="6">
    <source>
        <dbReference type="ARBA" id="ARBA00022989"/>
    </source>
</evidence>
<keyword evidence="3" id="KW-0813">Transport</keyword>
<evidence type="ECO:0000256" key="2">
    <source>
        <dbReference type="ARBA" id="ARBA00009142"/>
    </source>
</evidence>
<name>A0A1E3M0X4_9SPHN</name>
<dbReference type="Proteomes" id="UP000094487">
    <property type="component" value="Unassembled WGS sequence"/>
</dbReference>
<evidence type="ECO:0000256" key="5">
    <source>
        <dbReference type="ARBA" id="ARBA00022692"/>
    </source>
</evidence>
<protein>
    <recommendedName>
        <fullName evidence="8">Probable membrane transporter protein</fullName>
    </recommendedName>
</protein>
<dbReference type="RefSeq" id="WP_069318605.1">
    <property type="nucleotide sequence ID" value="NZ_MDDS01000003.1"/>
</dbReference>
<evidence type="ECO:0000256" key="3">
    <source>
        <dbReference type="ARBA" id="ARBA00022448"/>
    </source>
</evidence>
<dbReference type="Pfam" id="PF01925">
    <property type="entry name" value="TauE"/>
    <property type="match status" value="1"/>
</dbReference>
<organism evidence="9 10">
    <name type="scientific">Sphingomonas turrisvirgatae</name>
    <dbReference type="NCBI Taxonomy" id="1888892"/>
    <lineage>
        <taxon>Bacteria</taxon>
        <taxon>Pseudomonadati</taxon>
        <taxon>Pseudomonadota</taxon>
        <taxon>Alphaproteobacteria</taxon>
        <taxon>Sphingomonadales</taxon>
        <taxon>Sphingomonadaceae</taxon>
        <taxon>Sphingomonas</taxon>
    </lineage>
</organism>
<reference evidence="9 10" key="1">
    <citation type="submission" date="2016-08" db="EMBL/GenBank/DDBJ databases">
        <title>Draft genome of the agarase producing Sphingomonas sp. MCT13.</title>
        <authorList>
            <person name="D'Andrea M.M."/>
            <person name="Rossolini G.M."/>
            <person name="Thaller M.C."/>
        </authorList>
    </citation>
    <scope>NUCLEOTIDE SEQUENCE [LARGE SCALE GENOMIC DNA]</scope>
    <source>
        <strain evidence="9 10">MCT13</strain>
    </source>
</reference>
<accession>A0A1E3M0X4</accession>
<dbReference type="InterPro" id="IPR002781">
    <property type="entry name" value="TM_pro_TauE-like"/>
</dbReference>
<feature type="transmembrane region" description="Helical" evidence="8">
    <location>
        <begin position="101"/>
        <end position="120"/>
    </location>
</feature>
<feature type="transmembrane region" description="Helical" evidence="8">
    <location>
        <begin position="200"/>
        <end position="222"/>
    </location>
</feature>
<dbReference type="AlphaFoldDB" id="A0A1E3M0X4"/>
<evidence type="ECO:0000256" key="8">
    <source>
        <dbReference type="RuleBase" id="RU363041"/>
    </source>
</evidence>
<comment type="similarity">
    <text evidence="2 8">Belongs to the 4-toluene sulfonate uptake permease (TSUP) (TC 2.A.102) family.</text>
</comment>
<keyword evidence="10" id="KW-1185">Reference proteome</keyword>
<feature type="transmembrane region" description="Helical" evidence="8">
    <location>
        <begin position="151"/>
        <end position="169"/>
    </location>
</feature>
<gene>
    <name evidence="9" type="ORF">BFL28_08395</name>
</gene>
<keyword evidence="7 8" id="KW-0472">Membrane</keyword>
<evidence type="ECO:0000256" key="7">
    <source>
        <dbReference type="ARBA" id="ARBA00023136"/>
    </source>
</evidence>
<evidence type="ECO:0000256" key="4">
    <source>
        <dbReference type="ARBA" id="ARBA00022475"/>
    </source>
</evidence>
<feature type="transmembrane region" description="Helical" evidence="8">
    <location>
        <begin position="234"/>
        <end position="251"/>
    </location>
</feature>
<dbReference type="OrthoDB" id="7582411at2"/>
<dbReference type="GO" id="GO:0005886">
    <property type="term" value="C:plasma membrane"/>
    <property type="evidence" value="ECO:0007669"/>
    <property type="project" value="UniProtKB-SubCell"/>
</dbReference>
<comment type="subcellular location">
    <subcellularLocation>
        <location evidence="1 8">Cell membrane</location>
        <topology evidence="1 8">Multi-pass membrane protein</topology>
    </subcellularLocation>
</comment>
<dbReference type="PANTHER" id="PTHR30269">
    <property type="entry name" value="TRANSMEMBRANE PROTEIN YFCA"/>
    <property type="match status" value="1"/>
</dbReference>
<evidence type="ECO:0000313" key="9">
    <source>
        <dbReference type="EMBL" id="ODP39648.1"/>
    </source>
</evidence>
<feature type="transmembrane region" description="Helical" evidence="8">
    <location>
        <begin position="68"/>
        <end position="89"/>
    </location>
</feature>